<evidence type="ECO:0000256" key="1">
    <source>
        <dbReference type="SAM" id="Phobius"/>
    </source>
</evidence>
<evidence type="ECO:0000313" key="4">
    <source>
        <dbReference type="Proteomes" id="UP001239397"/>
    </source>
</evidence>
<name>A0A9Y2NLN6_9PSEU</name>
<feature type="transmembrane region" description="Helical" evidence="1">
    <location>
        <begin position="191"/>
        <end position="215"/>
    </location>
</feature>
<proteinExistence type="predicted"/>
<dbReference type="KEGG" id="amog:QRX60_21690"/>
<dbReference type="AlphaFoldDB" id="A0A9Y2NLN6"/>
<keyword evidence="1" id="KW-0812">Transmembrane</keyword>
<reference evidence="3 4" key="1">
    <citation type="submission" date="2023-06" db="EMBL/GenBank/DDBJ databases">
        <authorList>
            <person name="Oyuntsetseg B."/>
            <person name="Kim S.B."/>
        </authorList>
    </citation>
    <scope>NUCLEOTIDE SEQUENCE [LARGE SCALE GENOMIC DNA]</scope>
    <source>
        <strain evidence="3 4">4-36</strain>
    </source>
</reference>
<evidence type="ECO:0000256" key="2">
    <source>
        <dbReference type="SAM" id="SignalP"/>
    </source>
</evidence>
<feature type="signal peptide" evidence="2">
    <location>
        <begin position="1"/>
        <end position="25"/>
    </location>
</feature>
<organism evidence="3 4">
    <name type="scientific">Amycolatopsis mongoliensis</name>
    <dbReference type="NCBI Taxonomy" id="715475"/>
    <lineage>
        <taxon>Bacteria</taxon>
        <taxon>Bacillati</taxon>
        <taxon>Actinomycetota</taxon>
        <taxon>Actinomycetes</taxon>
        <taxon>Pseudonocardiales</taxon>
        <taxon>Pseudonocardiaceae</taxon>
        <taxon>Amycolatopsis</taxon>
    </lineage>
</organism>
<keyword evidence="4" id="KW-1185">Reference proteome</keyword>
<keyword evidence="2" id="KW-0732">Signal</keyword>
<accession>A0A9Y2NLN6</accession>
<keyword evidence="1" id="KW-0472">Membrane</keyword>
<gene>
    <name evidence="3" type="ORF">QRX60_21690</name>
</gene>
<keyword evidence="1" id="KW-1133">Transmembrane helix</keyword>
<dbReference type="RefSeq" id="WP_286002589.1">
    <property type="nucleotide sequence ID" value="NZ_CP127295.1"/>
</dbReference>
<protein>
    <submittedName>
        <fullName evidence="3">Uncharacterized protein</fullName>
    </submittedName>
</protein>
<sequence length="269" mass="27539">MGRVIAAGVALGLCGVLLGAPPASAQSGSAPSGSLGVQVSIDRRPIADVTVPIDPAKQVELQVVATNPGTAPVKVRSVRLSGVALALTFFAYDTTAPFEVPARGSTTRTFVLDLGDLAGQATGLLPSSVELLDAQRATLGEATTVADVQGSFWSVYGVFGLAMLVLTVLAWLTALLALARHRLAPNRWRRGLRFLPAGFGTGLVAVISLSVLRLVPPEPAIEIPVVLGAAAIAFLLGYLTPHPAAPAAAAAGDGATVRLPVPSTQEFTR</sequence>
<feature type="transmembrane region" description="Helical" evidence="1">
    <location>
        <begin position="221"/>
        <end position="239"/>
    </location>
</feature>
<evidence type="ECO:0000313" key="3">
    <source>
        <dbReference type="EMBL" id="WIY06329.1"/>
    </source>
</evidence>
<dbReference type="Proteomes" id="UP001239397">
    <property type="component" value="Chromosome"/>
</dbReference>
<feature type="transmembrane region" description="Helical" evidence="1">
    <location>
        <begin position="153"/>
        <end position="179"/>
    </location>
</feature>
<feature type="chain" id="PRO_5040931652" evidence="2">
    <location>
        <begin position="26"/>
        <end position="269"/>
    </location>
</feature>
<dbReference type="EMBL" id="CP127295">
    <property type="protein sequence ID" value="WIY06329.1"/>
    <property type="molecule type" value="Genomic_DNA"/>
</dbReference>